<keyword evidence="1" id="KW-0812">Transmembrane</keyword>
<keyword evidence="1" id="KW-1133">Transmembrane helix</keyword>
<feature type="transmembrane region" description="Helical" evidence="1">
    <location>
        <begin position="37"/>
        <end position="63"/>
    </location>
</feature>
<organism evidence="3 4">
    <name type="scientific">Bradyrhizobium stylosanthis</name>
    <dbReference type="NCBI Taxonomy" id="1803665"/>
    <lineage>
        <taxon>Bacteria</taxon>
        <taxon>Pseudomonadati</taxon>
        <taxon>Pseudomonadota</taxon>
        <taxon>Alphaproteobacteria</taxon>
        <taxon>Hyphomicrobiales</taxon>
        <taxon>Nitrobacteraceae</taxon>
        <taxon>Bradyrhizobium</taxon>
    </lineage>
</organism>
<keyword evidence="1" id="KW-0472">Membrane</keyword>
<gene>
    <name evidence="3" type="ORF">FBZ96_104111</name>
</gene>
<feature type="domain" description="Putative Flp pilus-assembly TadG-like N-terminal" evidence="2">
    <location>
        <begin position="35"/>
        <end position="82"/>
    </location>
</feature>
<evidence type="ECO:0000313" key="3">
    <source>
        <dbReference type="EMBL" id="TWA99143.1"/>
    </source>
</evidence>
<dbReference type="EMBL" id="VITK01000004">
    <property type="protein sequence ID" value="TWA99143.1"/>
    <property type="molecule type" value="Genomic_DNA"/>
</dbReference>
<dbReference type="OrthoDB" id="7210116at2"/>
<proteinExistence type="predicted"/>
<comment type="caution">
    <text evidence="3">The sequence shown here is derived from an EMBL/GenBank/DDBJ whole genome shotgun (WGS) entry which is preliminary data.</text>
</comment>
<evidence type="ECO:0000313" key="4">
    <source>
        <dbReference type="Proteomes" id="UP000319949"/>
    </source>
</evidence>
<keyword evidence="4" id="KW-1185">Reference proteome</keyword>
<name>A0A560DPT7_9BRAD</name>
<dbReference type="Proteomes" id="UP000319949">
    <property type="component" value="Unassembled WGS sequence"/>
</dbReference>
<sequence length="689" mass="69639">MKSKLGSIFSLSRFTELRDATRDLAVSRFVRDQRGSYIVFMALLLPALITIAGLAVEGGYWLFNHRVAQSAADNAAYSAATALAINSDSTNADLLLQAKGIAGNDFGLVDGSNGVTVTMNRPPVGSCFPSSQYIGASGATEVVVQQSLSRLFSKMWFSGNVGICGRAIAVVSGGGQCVLALGKTGTDISATRNNLSINFSGCGFFANSSDPASISITGNNDQIQAESVGTVGGAVVGGNLKTKVSVTTGNPPIDDPYATQAASWPTAPSTTPTTPTATSAVTTCPSCSSPTIPAACVKGGVTTITLGPGTWSNGNLNSVKLDKCTTINLSGGTYVFASSPSLSGATVNVQAASNIIVQAGGLSTGTINFSSGDYSIYVAAGGWTSAGPTTFGSGNYQISIIGADWSASGTTTFGNGNYTIGVTKVGATGGNWNLTGTATFGTGTYNITLGAAWLMSATTTNFGSGNVNLKTGGNWTISQATTFGNGTFNVTVGGNWAMNNAVTLGTGDYTFAVTGDLTTSGNFTAGSGTYSGSMANWTITGTSSTIGKGIYYLSGNFNANGTGNQTITASSATLVLTGVTSAINYTANNSTLTLTAPVSGWSQGIAIWEPNSTATNQFASGNNSIANITGVIYAPKAVVQYLGNTGSSICTQIVSSSVVFGGNSISFKGGCTATVPGMKTFGQIIALVE</sequence>
<evidence type="ECO:0000256" key="1">
    <source>
        <dbReference type="SAM" id="Phobius"/>
    </source>
</evidence>
<dbReference type="AlphaFoldDB" id="A0A560DPT7"/>
<dbReference type="InterPro" id="IPR028087">
    <property type="entry name" value="Tad_N"/>
</dbReference>
<dbReference type="Pfam" id="PF13400">
    <property type="entry name" value="Tad"/>
    <property type="match status" value="1"/>
</dbReference>
<protein>
    <submittedName>
        <fullName evidence="3">Putative Flp pilus-assembly TadE/G-like protein</fullName>
    </submittedName>
</protein>
<accession>A0A560DPT7</accession>
<dbReference type="RefSeq" id="WP_145662728.1">
    <property type="nucleotide sequence ID" value="NZ_VITK01000004.1"/>
</dbReference>
<reference evidence="3 4" key="1">
    <citation type="submission" date="2019-06" db="EMBL/GenBank/DDBJ databases">
        <title>Genomic Encyclopedia of Type Strains, Phase IV (KMG-V): Genome sequencing to study the core and pangenomes of soil and plant-associated prokaryotes.</title>
        <authorList>
            <person name="Whitman W."/>
        </authorList>
    </citation>
    <scope>NUCLEOTIDE SEQUENCE [LARGE SCALE GENOMIC DNA]</scope>
    <source>
        <strain evidence="3 4">BR 510</strain>
    </source>
</reference>
<evidence type="ECO:0000259" key="2">
    <source>
        <dbReference type="Pfam" id="PF13400"/>
    </source>
</evidence>